<evidence type="ECO:0000313" key="6">
    <source>
        <dbReference type="Proteomes" id="UP000237819"/>
    </source>
</evidence>
<dbReference type="AlphaFoldDB" id="A0A2S8GHN8"/>
<accession>A0A2S8GHN8</accession>
<evidence type="ECO:0000256" key="4">
    <source>
        <dbReference type="ARBA" id="ARBA00022801"/>
    </source>
</evidence>
<dbReference type="Proteomes" id="UP000237819">
    <property type="component" value="Unassembled WGS sequence"/>
</dbReference>
<dbReference type="PANTHER" id="PTHR30302:SF1">
    <property type="entry name" value="HYDROGENASE 2 MATURATION PROTEASE"/>
    <property type="match status" value="1"/>
</dbReference>
<dbReference type="InterPro" id="IPR000671">
    <property type="entry name" value="Peptidase_A31"/>
</dbReference>
<dbReference type="GO" id="GO:0008047">
    <property type="term" value="F:enzyme activator activity"/>
    <property type="evidence" value="ECO:0007669"/>
    <property type="project" value="InterPro"/>
</dbReference>
<protein>
    <recommendedName>
        <fullName evidence="7">Hydrogenase maturation protease</fullName>
    </recommendedName>
</protein>
<proteinExistence type="inferred from homology"/>
<evidence type="ECO:0000256" key="3">
    <source>
        <dbReference type="ARBA" id="ARBA00022750"/>
    </source>
</evidence>
<keyword evidence="3" id="KW-0064">Aspartyl protease</keyword>
<evidence type="ECO:0000256" key="1">
    <source>
        <dbReference type="ARBA" id="ARBA00006814"/>
    </source>
</evidence>
<organism evidence="5 6">
    <name type="scientific">Blastopirellula marina</name>
    <dbReference type="NCBI Taxonomy" id="124"/>
    <lineage>
        <taxon>Bacteria</taxon>
        <taxon>Pseudomonadati</taxon>
        <taxon>Planctomycetota</taxon>
        <taxon>Planctomycetia</taxon>
        <taxon>Pirellulales</taxon>
        <taxon>Pirellulaceae</taxon>
        <taxon>Blastopirellula</taxon>
    </lineage>
</organism>
<dbReference type="NCBIfam" id="TIGR00072">
    <property type="entry name" value="hydrog_prot"/>
    <property type="match status" value="1"/>
</dbReference>
<dbReference type="InterPro" id="IPR023430">
    <property type="entry name" value="Pept_HybD-like_dom_sf"/>
</dbReference>
<gene>
    <name evidence="5" type="ORF">C5Y93_22450</name>
</gene>
<evidence type="ECO:0000256" key="2">
    <source>
        <dbReference type="ARBA" id="ARBA00022670"/>
    </source>
</evidence>
<dbReference type="SUPFAM" id="SSF53163">
    <property type="entry name" value="HybD-like"/>
    <property type="match status" value="1"/>
</dbReference>
<name>A0A2S8GHN8_9BACT</name>
<dbReference type="PANTHER" id="PTHR30302">
    <property type="entry name" value="HYDROGENASE 1 MATURATION PROTEASE"/>
    <property type="match status" value="1"/>
</dbReference>
<dbReference type="Pfam" id="PF01750">
    <property type="entry name" value="HycI"/>
    <property type="match status" value="1"/>
</dbReference>
<dbReference type="GO" id="GO:0016485">
    <property type="term" value="P:protein processing"/>
    <property type="evidence" value="ECO:0007669"/>
    <property type="project" value="TreeGrafter"/>
</dbReference>
<dbReference type="Gene3D" id="3.40.50.1450">
    <property type="entry name" value="HybD-like"/>
    <property type="match status" value="1"/>
</dbReference>
<keyword evidence="2" id="KW-0645">Protease</keyword>
<comment type="similarity">
    <text evidence="1">Belongs to the peptidase A31 family.</text>
</comment>
<dbReference type="GO" id="GO:0004190">
    <property type="term" value="F:aspartic-type endopeptidase activity"/>
    <property type="evidence" value="ECO:0007669"/>
    <property type="project" value="UniProtKB-KW"/>
</dbReference>
<keyword evidence="4" id="KW-0378">Hydrolase</keyword>
<dbReference type="EMBL" id="PUHZ01000022">
    <property type="protein sequence ID" value="PQO43946.1"/>
    <property type="molecule type" value="Genomic_DNA"/>
</dbReference>
<reference evidence="5 6" key="1">
    <citation type="submission" date="2018-02" db="EMBL/GenBank/DDBJ databases">
        <title>Comparative genomes isolates from brazilian mangrove.</title>
        <authorList>
            <person name="Araujo J.E."/>
            <person name="Taketani R.G."/>
            <person name="Silva M.C.P."/>
            <person name="Loureco M.V."/>
            <person name="Andreote F.D."/>
        </authorList>
    </citation>
    <scope>NUCLEOTIDE SEQUENCE [LARGE SCALE GENOMIC DNA]</scope>
    <source>
        <strain evidence="5 6">Nap-Phe MGV</strain>
    </source>
</reference>
<dbReference type="CDD" id="cd00518">
    <property type="entry name" value="H2MP"/>
    <property type="match status" value="1"/>
</dbReference>
<evidence type="ECO:0008006" key="7">
    <source>
        <dbReference type="Google" id="ProtNLM"/>
    </source>
</evidence>
<evidence type="ECO:0000313" key="5">
    <source>
        <dbReference type="EMBL" id="PQO43946.1"/>
    </source>
</evidence>
<sequence>MTEKCGRKRDDRGVLAMSVKKARCVAAAHLCGSAHRQRPEMAQTSGAAAGWFSLDARNGIALMSMEVALFYLTSEATMSSPVRILAVGSPAGDDRAGWHVADLLRRQGIKSIETIQNVDDLLGHLSPDQRVILIDACCSGAAIGSTFRLQWPDPQIADRGGVSSHGIDIPYVLKLAEALGRLPRETILYAIEIDSSEPQAAMSPAVIAAAEETAARIIEELSLAGSA</sequence>
<comment type="caution">
    <text evidence="5">The sequence shown here is derived from an EMBL/GenBank/DDBJ whole genome shotgun (WGS) entry which is preliminary data.</text>
</comment>